<name>A0A8J2V3G6_9PROT</name>
<keyword evidence="1" id="KW-0732">Signal</keyword>
<dbReference type="EMBL" id="BMGH01000001">
    <property type="protein sequence ID" value="GGD12544.1"/>
    <property type="molecule type" value="Genomic_DNA"/>
</dbReference>
<feature type="signal peptide" evidence="1">
    <location>
        <begin position="1"/>
        <end position="28"/>
    </location>
</feature>
<evidence type="ECO:0008006" key="4">
    <source>
        <dbReference type="Google" id="ProtNLM"/>
    </source>
</evidence>
<dbReference type="RefSeq" id="WP_188158403.1">
    <property type="nucleotide sequence ID" value="NZ_BMGH01000001.1"/>
</dbReference>
<sequence length="153" mass="16214">MSKSLITRLTCAAAAASMTLGAASAATAADVSITLTGVKAGGTLYVGLQTEDQYMSMNTVGGESMSVNADGDLTVTLDGIAPGTYAFSIWHDINANQQFDMAPQGWPEDGWSAYNVTSIMGAPSFSQVSFEVTEDGFETSEPMIYPEYYMNMQ</sequence>
<keyword evidence="3" id="KW-1185">Reference proteome</keyword>
<organism evidence="2 3">
    <name type="scientific">Aquisalinus flavus</name>
    <dbReference type="NCBI Taxonomy" id="1526572"/>
    <lineage>
        <taxon>Bacteria</taxon>
        <taxon>Pseudomonadati</taxon>
        <taxon>Pseudomonadota</taxon>
        <taxon>Alphaproteobacteria</taxon>
        <taxon>Parvularculales</taxon>
        <taxon>Parvularculaceae</taxon>
        <taxon>Aquisalinus</taxon>
    </lineage>
</organism>
<dbReference type="Pfam" id="PF09912">
    <property type="entry name" value="DUF2141"/>
    <property type="match status" value="1"/>
</dbReference>
<accession>A0A8J2V3G6</accession>
<reference evidence="2" key="1">
    <citation type="journal article" date="2014" name="Int. J. Syst. Evol. Microbiol.">
        <title>Complete genome sequence of Corynebacterium casei LMG S-19264T (=DSM 44701T), isolated from a smear-ripened cheese.</title>
        <authorList>
            <consortium name="US DOE Joint Genome Institute (JGI-PGF)"/>
            <person name="Walter F."/>
            <person name="Albersmeier A."/>
            <person name="Kalinowski J."/>
            <person name="Ruckert C."/>
        </authorList>
    </citation>
    <scope>NUCLEOTIDE SEQUENCE</scope>
    <source>
        <strain evidence="2">CGMCC 1.12921</strain>
    </source>
</reference>
<dbReference type="Proteomes" id="UP000613582">
    <property type="component" value="Unassembled WGS sequence"/>
</dbReference>
<proteinExistence type="predicted"/>
<evidence type="ECO:0000313" key="2">
    <source>
        <dbReference type="EMBL" id="GGD12544.1"/>
    </source>
</evidence>
<reference evidence="2" key="2">
    <citation type="submission" date="2020-09" db="EMBL/GenBank/DDBJ databases">
        <authorList>
            <person name="Sun Q."/>
            <person name="Zhou Y."/>
        </authorList>
    </citation>
    <scope>NUCLEOTIDE SEQUENCE</scope>
    <source>
        <strain evidence="2">CGMCC 1.12921</strain>
    </source>
</reference>
<gene>
    <name evidence="2" type="ORF">GCM10011342_21690</name>
</gene>
<protein>
    <recommendedName>
        <fullName evidence="4">DUF2141 domain-containing protein</fullName>
    </recommendedName>
</protein>
<dbReference type="InterPro" id="IPR018673">
    <property type="entry name" value="DUF2141"/>
</dbReference>
<evidence type="ECO:0000313" key="3">
    <source>
        <dbReference type="Proteomes" id="UP000613582"/>
    </source>
</evidence>
<evidence type="ECO:0000256" key="1">
    <source>
        <dbReference type="SAM" id="SignalP"/>
    </source>
</evidence>
<comment type="caution">
    <text evidence="2">The sequence shown here is derived from an EMBL/GenBank/DDBJ whole genome shotgun (WGS) entry which is preliminary data.</text>
</comment>
<feature type="chain" id="PRO_5035292638" description="DUF2141 domain-containing protein" evidence="1">
    <location>
        <begin position="29"/>
        <end position="153"/>
    </location>
</feature>
<dbReference type="AlphaFoldDB" id="A0A8J2V3G6"/>